<keyword evidence="3 8" id="KW-0479">Metal-binding</keyword>
<evidence type="ECO:0000256" key="10">
    <source>
        <dbReference type="SAM" id="MobiDB-lite"/>
    </source>
</evidence>
<keyword evidence="11" id="KW-0732">Signal</keyword>
<feature type="binding site" evidence="8">
    <location>
        <position position="134"/>
    </location>
    <ligand>
        <name>Zn(2+)</name>
        <dbReference type="ChEBI" id="CHEBI:29105"/>
        <note>catalytic</note>
    </ligand>
</feature>
<dbReference type="RefSeq" id="XP_065676037.1">
    <property type="nucleotide sequence ID" value="XM_065819965.1"/>
</dbReference>
<evidence type="ECO:0000256" key="9">
    <source>
        <dbReference type="RuleBase" id="RU361183"/>
    </source>
</evidence>
<proteinExistence type="predicted"/>
<feature type="domain" description="ShKT" evidence="12">
    <location>
        <begin position="312"/>
        <end position="350"/>
    </location>
</feature>
<comment type="cofactor">
    <cofactor evidence="8 9">
        <name>Zn(2+)</name>
        <dbReference type="ChEBI" id="CHEBI:29105"/>
    </cofactor>
    <text evidence="8 9">Binds 1 zinc ion per subunit.</text>
</comment>
<dbReference type="InterPro" id="IPR001506">
    <property type="entry name" value="Peptidase_M12A"/>
</dbReference>
<keyword evidence="14" id="KW-1185">Reference proteome</keyword>
<dbReference type="Pfam" id="PF01549">
    <property type="entry name" value="ShK"/>
    <property type="match status" value="2"/>
</dbReference>
<evidence type="ECO:0000259" key="13">
    <source>
        <dbReference type="PROSITE" id="PS51864"/>
    </source>
</evidence>
<dbReference type="PROSITE" id="PS51864">
    <property type="entry name" value="ASTACIN"/>
    <property type="match status" value="1"/>
</dbReference>
<dbReference type="SMART" id="SM00235">
    <property type="entry name" value="ZnMc"/>
    <property type="match status" value="1"/>
</dbReference>
<comment type="function">
    <text evidence="1">Metalloprotease.</text>
</comment>
<name>A0ABM4DN93_HYDVU</name>
<comment type="caution">
    <text evidence="7">Lacks conserved residue(s) required for the propagation of feature annotation.</text>
</comment>
<evidence type="ECO:0000256" key="3">
    <source>
        <dbReference type="ARBA" id="ARBA00022723"/>
    </source>
</evidence>
<dbReference type="InterPro" id="IPR034035">
    <property type="entry name" value="Astacin-like_dom"/>
</dbReference>
<evidence type="ECO:0000259" key="12">
    <source>
        <dbReference type="PROSITE" id="PS51670"/>
    </source>
</evidence>
<dbReference type="PANTHER" id="PTHR10127:SF780">
    <property type="entry name" value="METALLOENDOPEPTIDASE"/>
    <property type="match status" value="1"/>
</dbReference>
<dbReference type="SMART" id="SM00254">
    <property type="entry name" value="ShKT"/>
    <property type="match status" value="2"/>
</dbReference>
<keyword evidence="6 8" id="KW-0482">Metalloprotease</keyword>
<feature type="signal peptide" evidence="11">
    <location>
        <begin position="1"/>
        <end position="15"/>
    </location>
</feature>
<evidence type="ECO:0000256" key="5">
    <source>
        <dbReference type="ARBA" id="ARBA00022833"/>
    </source>
</evidence>
<evidence type="ECO:0000256" key="6">
    <source>
        <dbReference type="ARBA" id="ARBA00023049"/>
    </source>
</evidence>
<accession>A0ABM4DN93</accession>
<dbReference type="InterPro" id="IPR006026">
    <property type="entry name" value="Peptidase_Metallo"/>
</dbReference>
<dbReference type="Proteomes" id="UP001652625">
    <property type="component" value="Chromosome 15"/>
</dbReference>
<dbReference type="SUPFAM" id="SSF55486">
    <property type="entry name" value="Metalloproteases ('zincins'), catalytic domain"/>
    <property type="match status" value="1"/>
</dbReference>
<feature type="binding site" evidence="8">
    <location>
        <position position="140"/>
    </location>
    <ligand>
        <name>Zn(2+)</name>
        <dbReference type="ChEBI" id="CHEBI:29105"/>
        <note>catalytic</note>
    </ligand>
</feature>
<keyword evidence="4 8" id="KW-0378">Hydrolase</keyword>
<dbReference type="Gene3D" id="3.40.390.10">
    <property type="entry name" value="Collagenase (Catalytic Domain)"/>
    <property type="match status" value="1"/>
</dbReference>
<feature type="binding site" evidence="8">
    <location>
        <position position="130"/>
    </location>
    <ligand>
        <name>Zn(2+)</name>
        <dbReference type="ChEBI" id="CHEBI:29105"/>
        <note>catalytic</note>
    </ligand>
</feature>
<dbReference type="PRINTS" id="PR00480">
    <property type="entry name" value="ASTACIN"/>
</dbReference>
<sequence length="351" mass="38911">MLTLFFLCCVGNVASSWVPEMENSNLFEGDMVLTPSDFNGYGSIIAGRWPNNIVPYDLSRMSSSNHVYILRAIDEYHKHTCLKFVKRTNEDTYLSFHSGIGCSSDVGYFRRRVNNVSLGSGCLQLGTVLHEIGHSIGLHHEQSRPDRDDHVTIVWGSIQLGMKYNFDKFDSGTIDSLGFPYDYDSMMHYGETAFGRFGGVTIKTKDPSKQKVIGKAQGFSSIDILQINAMYNCKAGISTHPPTISGVSTQPPTFSHSSTQSSTAPQTGSPTVQCVAGEDLDIKCYGWANTGYCASTDRVYLEVMKRKCCKSCKDTCNDKHSNCAAWEKSGECQKNPNWMLPNCSKSCFKCN</sequence>
<dbReference type="EC" id="3.4.24.-" evidence="9"/>
<protein>
    <recommendedName>
        <fullName evidence="9">Metalloendopeptidase</fullName>
        <ecNumber evidence="9">3.4.24.-</ecNumber>
    </recommendedName>
</protein>
<dbReference type="InterPro" id="IPR003582">
    <property type="entry name" value="ShKT_dom"/>
</dbReference>
<keyword evidence="5 8" id="KW-0862">Zinc</keyword>
<evidence type="ECO:0000256" key="1">
    <source>
        <dbReference type="ARBA" id="ARBA00002657"/>
    </source>
</evidence>
<feature type="domain" description="Peptidase M12A" evidence="13">
    <location>
        <begin position="43"/>
        <end position="234"/>
    </location>
</feature>
<evidence type="ECO:0000256" key="11">
    <source>
        <dbReference type="SAM" id="SignalP"/>
    </source>
</evidence>
<keyword evidence="2 8" id="KW-0645">Protease</keyword>
<feature type="region of interest" description="Disordered" evidence="10">
    <location>
        <begin position="242"/>
        <end position="268"/>
    </location>
</feature>
<dbReference type="Pfam" id="PF01400">
    <property type="entry name" value="Astacin"/>
    <property type="match status" value="1"/>
</dbReference>
<dbReference type="PROSITE" id="PS51670">
    <property type="entry name" value="SHKT"/>
    <property type="match status" value="1"/>
</dbReference>
<feature type="active site" evidence="8">
    <location>
        <position position="131"/>
    </location>
</feature>
<dbReference type="GeneID" id="136072030"/>
<evidence type="ECO:0000256" key="8">
    <source>
        <dbReference type="PROSITE-ProRule" id="PRU01211"/>
    </source>
</evidence>
<evidence type="ECO:0000256" key="2">
    <source>
        <dbReference type="ARBA" id="ARBA00022670"/>
    </source>
</evidence>
<organism evidence="14 15">
    <name type="scientific">Hydra vulgaris</name>
    <name type="common">Hydra</name>
    <name type="synonym">Hydra attenuata</name>
    <dbReference type="NCBI Taxonomy" id="6087"/>
    <lineage>
        <taxon>Eukaryota</taxon>
        <taxon>Metazoa</taxon>
        <taxon>Cnidaria</taxon>
        <taxon>Hydrozoa</taxon>
        <taxon>Hydroidolina</taxon>
        <taxon>Anthoathecata</taxon>
        <taxon>Aplanulata</taxon>
        <taxon>Hydridae</taxon>
        <taxon>Hydra</taxon>
    </lineage>
</organism>
<reference evidence="15" key="1">
    <citation type="submission" date="2025-08" db="UniProtKB">
        <authorList>
            <consortium name="RefSeq"/>
        </authorList>
    </citation>
    <scope>IDENTIFICATION</scope>
</reference>
<evidence type="ECO:0000256" key="4">
    <source>
        <dbReference type="ARBA" id="ARBA00022801"/>
    </source>
</evidence>
<feature type="chain" id="PRO_5045946121" description="Metalloendopeptidase" evidence="11">
    <location>
        <begin position="16"/>
        <end position="351"/>
    </location>
</feature>
<evidence type="ECO:0000313" key="15">
    <source>
        <dbReference type="RefSeq" id="XP_065676037.1"/>
    </source>
</evidence>
<dbReference type="CDD" id="cd04280">
    <property type="entry name" value="ZnMc_astacin_like"/>
    <property type="match status" value="1"/>
</dbReference>
<dbReference type="InterPro" id="IPR024079">
    <property type="entry name" value="MetalloPept_cat_dom_sf"/>
</dbReference>
<evidence type="ECO:0000256" key="7">
    <source>
        <dbReference type="PROSITE-ProRule" id="PRU01005"/>
    </source>
</evidence>
<dbReference type="PANTHER" id="PTHR10127">
    <property type="entry name" value="DISCOIDIN, CUB, EGF, LAMININ , AND ZINC METALLOPROTEASE DOMAIN CONTAINING"/>
    <property type="match status" value="1"/>
</dbReference>
<evidence type="ECO:0000313" key="14">
    <source>
        <dbReference type="Proteomes" id="UP001652625"/>
    </source>
</evidence>
<gene>
    <name evidence="15" type="primary">LOC136072030</name>
</gene>